<accession>A0ABR0FXK2</accession>
<sequence>MESHDISAPNPQQTSITHNNKFHYFFDLPPEIREQIVEHVCLHPGGVYVTNGHVISARGVGQTARDFLNDPTAFEPYVAGPPVNMMLTCTELYRIASGIYYGRNMFHLRLASQRSKTLKTDQHGIRKVLMKTGKVDRLLLRSSDTQDDGNLGSVEGPRLSLRHVLVRIDRFGGAYLENKLIPALGYMILNGRLRRLEVEVPLGNEGLVRCVSPHYGLFAPPQDAMRTTMSLRRNPVMKALLVVLSDPYLEKASMRVRKSDSPSFWCQCHAPEVGSGEKSDDKPPMCFLKHLSGETCCRRRFDSFDKKFWAEVNIPRLIQECGIDSAQFRIKKVEAPDPFS</sequence>
<dbReference type="GeneID" id="87892995"/>
<gene>
    <name evidence="1" type="ORF">QC761_102665</name>
</gene>
<dbReference type="EMBL" id="JAFFGZ010000001">
    <property type="protein sequence ID" value="KAK4647577.1"/>
    <property type="molecule type" value="Genomic_DNA"/>
</dbReference>
<dbReference type="Proteomes" id="UP001322138">
    <property type="component" value="Unassembled WGS sequence"/>
</dbReference>
<reference evidence="1 2" key="1">
    <citation type="journal article" date="2023" name="bioRxiv">
        <title>High-quality genome assemblies of four members of thePodospora anserinaspecies complex.</title>
        <authorList>
            <person name="Ament-Velasquez S.L."/>
            <person name="Vogan A.A."/>
            <person name="Wallerman O."/>
            <person name="Hartmann F."/>
            <person name="Gautier V."/>
            <person name="Silar P."/>
            <person name="Giraud T."/>
            <person name="Johannesson H."/>
        </authorList>
    </citation>
    <scope>NUCLEOTIDE SEQUENCE [LARGE SCALE GENOMIC DNA]</scope>
    <source>
        <strain evidence="1 2">CBS 112042</strain>
    </source>
</reference>
<evidence type="ECO:0000313" key="2">
    <source>
        <dbReference type="Proteomes" id="UP001322138"/>
    </source>
</evidence>
<keyword evidence="2" id="KW-1185">Reference proteome</keyword>
<evidence type="ECO:0000313" key="1">
    <source>
        <dbReference type="EMBL" id="KAK4647577.1"/>
    </source>
</evidence>
<name>A0ABR0FXK2_9PEZI</name>
<protein>
    <submittedName>
        <fullName evidence="1">Uncharacterized protein</fullName>
    </submittedName>
</protein>
<organism evidence="1 2">
    <name type="scientific">Podospora bellae-mahoneyi</name>
    <dbReference type="NCBI Taxonomy" id="2093777"/>
    <lineage>
        <taxon>Eukaryota</taxon>
        <taxon>Fungi</taxon>
        <taxon>Dikarya</taxon>
        <taxon>Ascomycota</taxon>
        <taxon>Pezizomycotina</taxon>
        <taxon>Sordariomycetes</taxon>
        <taxon>Sordariomycetidae</taxon>
        <taxon>Sordariales</taxon>
        <taxon>Podosporaceae</taxon>
        <taxon>Podospora</taxon>
    </lineage>
</organism>
<comment type="caution">
    <text evidence="1">The sequence shown here is derived from an EMBL/GenBank/DDBJ whole genome shotgun (WGS) entry which is preliminary data.</text>
</comment>
<dbReference type="RefSeq" id="XP_062736553.1">
    <property type="nucleotide sequence ID" value="XM_062873513.1"/>
</dbReference>
<proteinExistence type="predicted"/>